<keyword evidence="7 10" id="KW-0274">FAD</keyword>
<sequence>MKPKVDPLLEYAEVAPDASGQASSPRYGDIYASRAGALGQARGVYLQGCGLLDTPARWAGREQFTVLETGFGLGVNFLATWAAWRADPQRCVRLDYVSLELHPVRAADLLRHAPPELQALAVELAAQWPAPVRGLHRILLDANRLDAPHAPAALPAGEPIPTPTLPTSGEGVTTPPPPRGGACEGEIRALEQSGGGVHLLLAFGDAAELAPKLKLAADALYLDGFAPARNPAMWTPELFRALARLVKPGARAASYTVAHAVQKELEQAGFTIELQPGWGGKRQRLQATFNPLWKRTRHTLPAPWPAALPRHAVVIGAGLSGAACAHALAQRGWTVEVLESGPHPAGGGSAMPAGLAHLQPSADDNLLSRLTRAGMAALRRALPSEPAPPGPGCAQPAPRGGQENLGRSGVFLRHDLAQFGPATLTPADAADEKRMQDWRSSVHLPAEMAQWTETGWQVDSAVLANQALCAAWLDSPRITLRCNTQAARLQRDGSVWRVLDAAGQALAHAPQIVLAAAVQTPALLAASGLIPSPDWLPLHPLRGQAQALPARLWPALQGLAQPWMGSGYVLRLPRAAVRLLQESGEQDWLLIGATFETEDQPLTPEQAWAHNRAGLSALTASPPLPEHTAALRHFVGTRAASADRLPYCGPIADLAPLLANPLRAAGKQLHELPRLPGVAVCAGMGSRGLTLAPLLAETLLAQIEGTPLSLETDLADSIDPARMALRRLRHAQTSPPD</sequence>
<keyword evidence="4 10" id="KW-0808">Transferase</keyword>
<evidence type="ECO:0000256" key="1">
    <source>
        <dbReference type="ARBA" id="ARBA00022490"/>
    </source>
</evidence>
<dbReference type="eggNOG" id="COG0665">
    <property type="taxonomic scope" value="Bacteria"/>
</dbReference>
<comment type="similarity">
    <text evidence="10">In the N-terminal section; belongs to the methyltransferase superfamily. tRNA (mnm(5)s(2)U34)-methyltransferase family.</text>
</comment>
<dbReference type="Pfam" id="PF01266">
    <property type="entry name" value="DAO"/>
    <property type="match status" value="1"/>
</dbReference>
<evidence type="ECO:0000256" key="5">
    <source>
        <dbReference type="ARBA" id="ARBA00022691"/>
    </source>
</evidence>
<evidence type="ECO:0000256" key="4">
    <source>
        <dbReference type="ARBA" id="ARBA00022679"/>
    </source>
</evidence>
<dbReference type="InterPro" id="IPR023032">
    <property type="entry name" value="tRNA_MAMT_biosynth_bifunc_MnmC"/>
</dbReference>
<comment type="subcellular location">
    <subcellularLocation>
        <location evidence="10">Cytoplasm</location>
    </subcellularLocation>
</comment>
<evidence type="ECO:0000256" key="9">
    <source>
        <dbReference type="ARBA" id="ARBA00023268"/>
    </source>
</evidence>
<keyword evidence="8 10" id="KW-0560">Oxidoreductase</keyword>
<evidence type="ECO:0000256" key="2">
    <source>
        <dbReference type="ARBA" id="ARBA00022603"/>
    </source>
</evidence>
<dbReference type="PANTHER" id="PTHR13847">
    <property type="entry name" value="SARCOSINE DEHYDROGENASE-RELATED"/>
    <property type="match status" value="1"/>
</dbReference>
<feature type="region of interest" description="Disordered" evidence="11">
    <location>
        <begin position="382"/>
        <end position="406"/>
    </location>
</feature>
<keyword evidence="5 10" id="KW-0949">S-adenosyl-L-methionine</keyword>
<gene>
    <name evidence="10" type="primary">mnmC</name>
    <name evidence="14" type="ordered locus">Tint_2524</name>
</gene>
<feature type="region of interest" description="Disordered" evidence="11">
    <location>
        <begin position="150"/>
        <end position="182"/>
    </location>
</feature>
<evidence type="ECO:0000259" key="13">
    <source>
        <dbReference type="Pfam" id="PF05430"/>
    </source>
</evidence>
<dbReference type="GO" id="GO:0002097">
    <property type="term" value="P:tRNA wobble base modification"/>
    <property type="evidence" value="ECO:0007669"/>
    <property type="project" value="UniProtKB-UniRule"/>
</dbReference>
<dbReference type="HAMAP" id="MF_01102">
    <property type="entry name" value="MnmC"/>
    <property type="match status" value="1"/>
</dbReference>
<dbReference type="InterPro" id="IPR029063">
    <property type="entry name" value="SAM-dependent_MTases_sf"/>
</dbReference>
<dbReference type="InterPro" id="IPR008471">
    <property type="entry name" value="MnmC-like_methylTransf"/>
</dbReference>
<dbReference type="EC" id="2.1.1.61" evidence="10"/>
<feature type="compositionally biased region" description="Low complexity" evidence="11">
    <location>
        <begin position="392"/>
        <end position="401"/>
    </location>
</feature>
<feature type="region of interest" description="FAD-dependent cmnm(5)s(2)U34 oxidoreductase" evidence="10">
    <location>
        <begin position="315"/>
        <end position="737"/>
    </location>
</feature>
<dbReference type="GO" id="GO:0016645">
    <property type="term" value="F:oxidoreductase activity, acting on the CH-NH group of donors"/>
    <property type="evidence" value="ECO:0007669"/>
    <property type="project" value="InterPro"/>
</dbReference>
<keyword evidence="3 10" id="KW-0285">Flavoprotein</keyword>
<evidence type="ECO:0000256" key="7">
    <source>
        <dbReference type="ARBA" id="ARBA00022827"/>
    </source>
</evidence>
<name>D5X5H2_THIK1</name>
<dbReference type="Gene3D" id="3.30.9.10">
    <property type="entry name" value="D-Amino Acid Oxidase, subunit A, domain 2"/>
    <property type="match status" value="1"/>
</dbReference>
<organism evidence="14">
    <name type="scientific">Thiomonas intermedia (strain K12)</name>
    <name type="common">Thiobacillus intermedius</name>
    <dbReference type="NCBI Taxonomy" id="75379"/>
    <lineage>
        <taxon>Bacteria</taxon>
        <taxon>Pseudomonadati</taxon>
        <taxon>Pseudomonadota</taxon>
        <taxon>Betaproteobacteria</taxon>
        <taxon>Burkholderiales</taxon>
        <taxon>Thiomonas</taxon>
    </lineage>
</organism>
<dbReference type="eggNOG" id="COG4121">
    <property type="taxonomic scope" value="Bacteria"/>
</dbReference>
<dbReference type="KEGG" id="tin:Tint_2524"/>
<dbReference type="NCBIfam" id="TIGR03197">
    <property type="entry name" value="MnmC_Cterm"/>
    <property type="match status" value="1"/>
</dbReference>
<evidence type="ECO:0000256" key="3">
    <source>
        <dbReference type="ARBA" id="ARBA00022630"/>
    </source>
</evidence>
<feature type="domain" description="FAD dependent oxidoreductase" evidence="12">
    <location>
        <begin position="312"/>
        <end position="699"/>
    </location>
</feature>
<dbReference type="AlphaFoldDB" id="D5X5H2"/>
<protein>
    <recommendedName>
        <fullName evidence="10">tRNA 5-methylaminomethyl-2-thiouridine biosynthesis bifunctional protein MnmC</fullName>
        <shortName evidence="10">tRNA mnm(5)s(2)U biosynthesis bifunctional protein</shortName>
    </recommendedName>
    <domain>
        <recommendedName>
            <fullName evidence="10">tRNA (mnm(5)s(2)U34)-methyltransferase</fullName>
            <ecNumber evidence="10">2.1.1.61</ecNumber>
        </recommendedName>
    </domain>
    <domain>
        <recommendedName>
            <fullName evidence="10">FAD-dependent cmnm(5)s(2)U34 oxidoreductase</fullName>
            <ecNumber evidence="10">1.5.-.-</ecNumber>
        </recommendedName>
    </domain>
</protein>
<dbReference type="InterPro" id="IPR036188">
    <property type="entry name" value="FAD/NAD-bd_sf"/>
</dbReference>
<evidence type="ECO:0000259" key="12">
    <source>
        <dbReference type="Pfam" id="PF01266"/>
    </source>
</evidence>
<dbReference type="SUPFAM" id="SSF51905">
    <property type="entry name" value="FAD/NAD(P)-binding domain"/>
    <property type="match status" value="1"/>
</dbReference>
<dbReference type="Gene3D" id="3.40.50.150">
    <property type="entry name" value="Vaccinia Virus protein VP39"/>
    <property type="match status" value="1"/>
</dbReference>
<evidence type="ECO:0000256" key="8">
    <source>
        <dbReference type="ARBA" id="ARBA00023002"/>
    </source>
</evidence>
<dbReference type="STRING" id="75379.Tint_2524"/>
<dbReference type="EMBL" id="CP002021">
    <property type="protein sequence ID" value="ADG31865.1"/>
    <property type="molecule type" value="Genomic_DNA"/>
</dbReference>
<dbReference type="GO" id="GO:0050660">
    <property type="term" value="F:flavin adenine dinucleotide binding"/>
    <property type="evidence" value="ECO:0007669"/>
    <property type="project" value="UniProtKB-UniRule"/>
</dbReference>
<dbReference type="PANTHER" id="PTHR13847:SF283">
    <property type="entry name" value="TRNA 5-METHYLAMINOMETHYL-2-THIOURIDINE BIOSYNTHESIS BIFUNCTIONAL PROTEIN MNMC"/>
    <property type="match status" value="1"/>
</dbReference>
<dbReference type="GO" id="GO:0004808">
    <property type="term" value="F:tRNA (5-methylaminomethyl-2-thiouridylate)(34)-methyltransferase activity"/>
    <property type="evidence" value="ECO:0007669"/>
    <property type="project" value="UniProtKB-EC"/>
</dbReference>
<evidence type="ECO:0000256" key="6">
    <source>
        <dbReference type="ARBA" id="ARBA00022694"/>
    </source>
</evidence>
<comment type="catalytic activity">
    <reaction evidence="10">
        <text>5-aminomethyl-2-thiouridine(34) in tRNA + S-adenosyl-L-methionine = 5-methylaminomethyl-2-thiouridine(34) in tRNA + S-adenosyl-L-homocysteine + H(+)</text>
        <dbReference type="Rhea" id="RHEA:19569"/>
        <dbReference type="Rhea" id="RHEA-COMP:10195"/>
        <dbReference type="Rhea" id="RHEA-COMP:10197"/>
        <dbReference type="ChEBI" id="CHEBI:15378"/>
        <dbReference type="ChEBI" id="CHEBI:57856"/>
        <dbReference type="ChEBI" id="CHEBI:59789"/>
        <dbReference type="ChEBI" id="CHEBI:74454"/>
        <dbReference type="ChEBI" id="CHEBI:74455"/>
        <dbReference type="EC" id="2.1.1.61"/>
    </reaction>
</comment>
<keyword evidence="6 10" id="KW-0819">tRNA processing</keyword>
<keyword evidence="1 10" id="KW-0963">Cytoplasm</keyword>
<dbReference type="GO" id="GO:0005737">
    <property type="term" value="C:cytoplasm"/>
    <property type="evidence" value="ECO:0007669"/>
    <property type="project" value="UniProtKB-SubCell"/>
</dbReference>
<reference evidence="14" key="1">
    <citation type="submission" date="2010-04" db="EMBL/GenBank/DDBJ databases">
        <title>Complete sequence of Thiomonas intermedia K12.</title>
        <authorList>
            <consortium name="US DOE Joint Genome Institute"/>
            <person name="Lucas S."/>
            <person name="Copeland A."/>
            <person name="Lapidus A."/>
            <person name="Cheng J.-F."/>
            <person name="Bruce D."/>
            <person name="Goodwin L."/>
            <person name="Pitluck S."/>
            <person name="Davenport K."/>
            <person name="Detter J.C."/>
            <person name="Han C."/>
            <person name="Tapia R."/>
            <person name="Land M."/>
            <person name="Hauser L."/>
            <person name="Kyrpides N."/>
            <person name="Ovchinnikova G."/>
            <person name="Kerfeld C.A."/>
            <person name="Cannon G.C."/>
            <person name="Heinhorst S."/>
            <person name="Woyke T."/>
        </authorList>
    </citation>
    <scope>NUCLEOTIDE SEQUENCE [LARGE SCALE GENOMIC DNA]</scope>
    <source>
        <strain evidence="14">K12</strain>
    </source>
</reference>
<dbReference type="Gene3D" id="3.50.50.60">
    <property type="entry name" value="FAD/NAD(P)-binding domain"/>
    <property type="match status" value="1"/>
</dbReference>
<dbReference type="BioCyc" id="TINT75379:TINT_RS12635-MONOMER"/>
<comment type="similarity">
    <text evidence="10">In the C-terminal section; belongs to the DAO family.</text>
</comment>
<evidence type="ECO:0000313" key="14">
    <source>
        <dbReference type="EMBL" id="ADG31865.1"/>
    </source>
</evidence>
<feature type="domain" description="MnmC-like methyltransferase" evidence="13">
    <location>
        <begin position="188"/>
        <end position="288"/>
    </location>
</feature>
<dbReference type="HOGENOM" id="CLU_022427_1_0_4"/>
<dbReference type="InterPro" id="IPR006076">
    <property type="entry name" value="FAD-dep_OxRdtase"/>
</dbReference>
<dbReference type="InterPro" id="IPR017610">
    <property type="entry name" value="tRNA_S-uridine_synth_MnmC_C"/>
</dbReference>
<dbReference type="Pfam" id="PF05430">
    <property type="entry name" value="Methyltransf_30"/>
    <property type="match status" value="1"/>
</dbReference>
<feature type="region of interest" description="tRNA (mnm(5)s(2)U34)-methyltransferase" evidence="10">
    <location>
        <begin position="1"/>
        <end position="290"/>
    </location>
</feature>
<dbReference type="GO" id="GO:0032259">
    <property type="term" value="P:methylation"/>
    <property type="evidence" value="ECO:0007669"/>
    <property type="project" value="UniProtKB-KW"/>
</dbReference>
<keyword evidence="2 10" id="KW-0489">Methyltransferase</keyword>
<comment type="cofactor">
    <cofactor evidence="10">
        <name>FAD</name>
        <dbReference type="ChEBI" id="CHEBI:57692"/>
    </cofactor>
</comment>
<comment type="function">
    <text evidence="10">Catalyzes the last two steps in the biosynthesis of 5-methylaminomethyl-2-thiouridine (mnm(5)s(2)U) at the wobble position (U34) in tRNA. Catalyzes the FAD-dependent demodification of cmnm(5)s(2)U34 to nm(5)s(2)U34, followed by the transfer of a methyl group from S-adenosyl-L-methionine to nm(5)s(2)U34, to form mnm(5)s(2)U34.</text>
</comment>
<evidence type="ECO:0000256" key="11">
    <source>
        <dbReference type="SAM" id="MobiDB-lite"/>
    </source>
</evidence>
<accession>D5X5H2</accession>
<dbReference type="EC" id="1.5.-.-" evidence="10"/>
<keyword evidence="9 10" id="KW-0511">Multifunctional enzyme</keyword>
<evidence type="ECO:0000256" key="10">
    <source>
        <dbReference type="HAMAP-Rule" id="MF_01102"/>
    </source>
</evidence>
<proteinExistence type="inferred from homology"/>